<feature type="domain" description="Polysaccharide export protein N-terminal" evidence="2">
    <location>
        <begin position="46"/>
        <end position="155"/>
    </location>
</feature>
<sequence>MKNFKYLFLIVPFLITSCITTKDVRYMQPNESLVINEEGLIPYNIPTYRITKNDILNLNIVTTPKGDAAQFYSSFNTSGGVSGVSLNNPATGGASTTGGNTNFYFNGLKVDSNGDINIFGIGYIKAEGRTIEDMTKEIQEKVNENFQDGKSEVRLNTDGITYYILGDVETTALSGEKVAHKNTLNITEALAINGGLNRTIDRKNIVIHRKLPEGIKVAKIDLTREDVMNSPYYYIQNGDEIYLNTRAKSLNGFGKDPIQTLISGVSVITTALSIYLLLKNL</sequence>
<proteinExistence type="predicted"/>
<reference evidence="3 4" key="1">
    <citation type="submission" date="2014-07" db="EMBL/GenBank/DDBJ databases">
        <title>Genome of Chryseobacterium soli DSM 19298.</title>
        <authorList>
            <person name="Stropko S.J."/>
            <person name="Pipes S.E."/>
            <person name="Newman J."/>
        </authorList>
    </citation>
    <scope>NUCLEOTIDE SEQUENCE [LARGE SCALE GENOMIC DNA]</scope>
    <source>
        <strain evidence="3 4">DSM 19298</strain>
    </source>
</reference>
<dbReference type="AlphaFoldDB" id="A0A086AD75"/>
<dbReference type="STRING" id="445961.IW15_04180"/>
<dbReference type="PANTHER" id="PTHR33619:SF3">
    <property type="entry name" value="POLYSACCHARIDE EXPORT PROTEIN GFCE-RELATED"/>
    <property type="match status" value="1"/>
</dbReference>
<dbReference type="GO" id="GO:0015159">
    <property type="term" value="F:polysaccharide transmembrane transporter activity"/>
    <property type="evidence" value="ECO:0007669"/>
    <property type="project" value="InterPro"/>
</dbReference>
<name>A0A086AD75_9FLAO</name>
<dbReference type="InterPro" id="IPR049712">
    <property type="entry name" value="Poly_export"/>
</dbReference>
<dbReference type="RefSeq" id="WP_034709444.1">
    <property type="nucleotide sequence ID" value="NZ_JAODPJ010000002.1"/>
</dbReference>
<dbReference type="eggNOG" id="COG1596">
    <property type="taxonomic scope" value="Bacteria"/>
</dbReference>
<evidence type="ECO:0000313" key="4">
    <source>
        <dbReference type="Proteomes" id="UP000028705"/>
    </source>
</evidence>
<comment type="caution">
    <text evidence="3">The sequence shown here is derived from an EMBL/GenBank/DDBJ whole genome shotgun (WGS) entry which is preliminary data.</text>
</comment>
<evidence type="ECO:0000313" key="3">
    <source>
        <dbReference type="EMBL" id="KFF14639.1"/>
    </source>
</evidence>
<dbReference type="PROSITE" id="PS51257">
    <property type="entry name" value="PROKAR_LIPOPROTEIN"/>
    <property type="match status" value="1"/>
</dbReference>
<dbReference type="Gene3D" id="3.10.560.10">
    <property type="entry name" value="Outer membrane lipoprotein wza domain like"/>
    <property type="match status" value="1"/>
</dbReference>
<evidence type="ECO:0000256" key="1">
    <source>
        <dbReference type="ARBA" id="ARBA00022729"/>
    </source>
</evidence>
<keyword evidence="4" id="KW-1185">Reference proteome</keyword>
<accession>A0A086AD75</accession>
<dbReference type="EMBL" id="JPRH01000001">
    <property type="protein sequence ID" value="KFF14639.1"/>
    <property type="molecule type" value="Genomic_DNA"/>
</dbReference>
<dbReference type="Proteomes" id="UP000028705">
    <property type="component" value="Unassembled WGS sequence"/>
</dbReference>
<dbReference type="Pfam" id="PF02563">
    <property type="entry name" value="Poly_export"/>
    <property type="match status" value="1"/>
</dbReference>
<dbReference type="Gene3D" id="3.30.1950.10">
    <property type="entry name" value="wza like domain"/>
    <property type="match status" value="1"/>
</dbReference>
<protein>
    <submittedName>
        <fullName evidence="3">Gliding motility protein</fullName>
    </submittedName>
</protein>
<dbReference type="InterPro" id="IPR003715">
    <property type="entry name" value="Poly_export_N"/>
</dbReference>
<keyword evidence="1" id="KW-0732">Signal</keyword>
<dbReference type="PANTHER" id="PTHR33619">
    <property type="entry name" value="POLYSACCHARIDE EXPORT PROTEIN GFCE-RELATED"/>
    <property type="match status" value="1"/>
</dbReference>
<organism evidence="3 4">
    <name type="scientific">Chryseobacterium soli</name>
    <dbReference type="NCBI Taxonomy" id="445961"/>
    <lineage>
        <taxon>Bacteria</taxon>
        <taxon>Pseudomonadati</taxon>
        <taxon>Bacteroidota</taxon>
        <taxon>Flavobacteriia</taxon>
        <taxon>Flavobacteriales</taxon>
        <taxon>Weeksellaceae</taxon>
        <taxon>Chryseobacterium group</taxon>
        <taxon>Chryseobacterium</taxon>
    </lineage>
</organism>
<gene>
    <name evidence="3" type="ORF">IW15_04180</name>
</gene>
<evidence type="ECO:0000259" key="2">
    <source>
        <dbReference type="Pfam" id="PF02563"/>
    </source>
</evidence>